<organism evidence="7 8">
    <name type="scientific">Gopherus evgoodei</name>
    <name type="common">Goodes thornscrub tortoise</name>
    <dbReference type="NCBI Taxonomy" id="1825980"/>
    <lineage>
        <taxon>Eukaryota</taxon>
        <taxon>Metazoa</taxon>
        <taxon>Chordata</taxon>
        <taxon>Craniata</taxon>
        <taxon>Vertebrata</taxon>
        <taxon>Euteleostomi</taxon>
        <taxon>Archelosauria</taxon>
        <taxon>Testudinata</taxon>
        <taxon>Testudines</taxon>
        <taxon>Cryptodira</taxon>
        <taxon>Durocryptodira</taxon>
        <taxon>Testudinoidea</taxon>
        <taxon>Testudinidae</taxon>
        <taxon>Gopherus</taxon>
    </lineage>
</organism>
<evidence type="ECO:0000256" key="5">
    <source>
        <dbReference type="SAM" id="MobiDB-lite"/>
    </source>
</evidence>
<keyword evidence="2 6" id="KW-0812">Transmembrane</keyword>
<dbReference type="PANTHER" id="PTHR28649:SF3">
    <property type="entry name" value="REPRIMO-LIKE PROTEIN"/>
    <property type="match status" value="1"/>
</dbReference>
<evidence type="ECO:0000256" key="6">
    <source>
        <dbReference type="SAM" id="Phobius"/>
    </source>
</evidence>
<evidence type="ECO:0000256" key="4">
    <source>
        <dbReference type="ARBA" id="ARBA00023136"/>
    </source>
</evidence>
<dbReference type="Proteomes" id="UP000694390">
    <property type="component" value="Unassembled WGS sequence"/>
</dbReference>
<keyword evidence="4 6" id="KW-0472">Membrane</keyword>
<evidence type="ECO:0000313" key="8">
    <source>
        <dbReference type="Proteomes" id="UP000694390"/>
    </source>
</evidence>
<feature type="compositionally biased region" description="Basic and acidic residues" evidence="5">
    <location>
        <begin position="101"/>
        <end position="112"/>
    </location>
</feature>
<evidence type="ECO:0000256" key="2">
    <source>
        <dbReference type="ARBA" id="ARBA00022692"/>
    </source>
</evidence>
<name>A0A8C4WB97_9SAUR</name>
<dbReference type="Ensembl" id="ENSGEVT00005014225.1">
    <property type="protein sequence ID" value="ENSGEVP00005013579.1"/>
    <property type="gene ID" value="ENSGEVG00005009641.1"/>
</dbReference>
<protein>
    <recommendedName>
        <fullName evidence="9">RPRM protein</fullName>
    </recommendedName>
</protein>
<dbReference type="GO" id="GO:0016020">
    <property type="term" value="C:membrane"/>
    <property type="evidence" value="ECO:0007669"/>
    <property type="project" value="UniProtKB-SubCell"/>
</dbReference>
<dbReference type="GeneTree" id="ENSGT00950000185385"/>
<reference evidence="7" key="2">
    <citation type="submission" date="2025-09" db="UniProtKB">
        <authorList>
            <consortium name="Ensembl"/>
        </authorList>
    </citation>
    <scope>IDENTIFICATION</scope>
</reference>
<comment type="subcellular location">
    <subcellularLocation>
        <location evidence="1">Membrane</location>
        <topology evidence="1">Single-pass membrane protein</topology>
    </subcellularLocation>
</comment>
<dbReference type="PANTHER" id="PTHR28649">
    <property type="entry name" value="PROTEIN REPRIMO-RELATED"/>
    <property type="match status" value="1"/>
</dbReference>
<evidence type="ECO:0008006" key="9">
    <source>
        <dbReference type="Google" id="ProtNLM"/>
    </source>
</evidence>
<dbReference type="AlphaFoldDB" id="A0A8C4WB97"/>
<proteinExistence type="predicted"/>
<feature type="transmembrane region" description="Helical" evidence="6">
    <location>
        <begin position="64"/>
        <end position="87"/>
    </location>
</feature>
<feature type="compositionally biased region" description="Low complexity" evidence="5">
    <location>
        <begin position="15"/>
        <end position="28"/>
    </location>
</feature>
<keyword evidence="3 6" id="KW-1133">Transmembrane helix</keyword>
<feature type="region of interest" description="Disordered" evidence="5">
    <location>
        <begin position="1"/>
        <end position="28"/>
    </location>
</feature>
<reference evidence="7" key="1">
    <citation type="submission" date="2025-08" db="UniProtKB">
        <authorList>
            <consortium name="Ensembl"/>
        </authorList>
    </citation>
    <scope>IDENTIFICATION</scope>
</reference>
<accession>A0A8C4WB97</accession>
<keyword evidence="8" id="KW-1185">Reference proteome</keyword>
<evidence type="ECO:0000313" key="7">
    <source>
        <dbReference type="Ensembl" id="ENSGEVP00005013579.1"/>
    </source>
</evidence>
<evidence type="ECO:0000256" key="1">
    <source>
        <dbReference type="ARBA" id="ARBA00004167"/>
    </source>
</evidence>
<dbReference type="InterPro" id="IPR043383">
    <property type="entry name" value="Reprimo_fam"/>
</dbReference>
<evidence type="ECO:0000256" key="3">
    <source>
        <dbReference type="ARBA" id="ARBA00022989"/>
    </source>
</evidence>
<sequence length="112" mass="11390">LVPWRSMGAPRRRAMTSSAPSPSRPPRAAAPTLDAILGACCALGSGGAAGGAERSRYLAQLVQIAVLCVLCLTVLFGLFFLGCYLLLKAGSLGGQAGPERSGAKELEVGMGT</sequence>
<feature type="region of interest" description="Disordered" evidence="5">
    <location>
        <begin position="91"/>
        <end position="112"/>
    </location>
</feature>